<dbReference type="InterPro" id="IPR014811">
    <property type="entry name" value="ArgoL1"/>
</dbReference>
<organism evidence="4 5">
    <name type="scientific">Punctularia strigosozonata (strain HHB-11173)</name>
    <name type="common">White-rot fungus</name>
    <dbReference type="NCBI Taxonomy" id="741275"/>
    <lineage>
        <taxon>Eukaryota</taxon>
        <taxon>Fungi</taxon>
        <taxon>Dikarya</taxon>
        <taxon>Basidiomycota</taxon>
        <taxon>Agaricomycotina</taxon>
        <taxon>Agaricomycetes</taxon>
        <taxon>Corticiales</taxon>
        <taxon>Punctulariaceae</taxon>
        <taxon>Punctularia</taxon>
    </lineage>
</organism>
<dbReference type="Pfam" id="PF16486">
    <property type="entry name" value="ArgoN"/>
    <property type="match status" value="1"/>
</dbReference>
<dbReference type="InterPro" id="IPR003100">
    <property type="entry name" value="PAZ_dom"/>
</dbReference>
<feature type="region of interest" description="Disordered" evidence="1">
    <location>
        <begin position="1"/>
        <end position="38"/>
    </location>
</feature>
<dbReference type="Gene3D" id="2.170.260.10">
    <property type="entry name" value="paz domain"/>
    <property type="match status" value="1"/>
</dbReference>
<dbReference type="eggNOG" id="KOG1041">
    <property type="taxonomic scope" value="Eukaryota"/>
</dbReference>
<dbReference type="CDD" id="cd04657">
    <property type="entry name" value="Piwi_ago-like"/>
    <property type="match status" value="1"/>
</dbReference>
<evidence type="ECO:0000313" key="4">
    <source>
        <dbReference type="EMBL" id="EIN04651.1"/>
    </source>
</evidence>
<dbReference type="Gene3D" id="3.30.420.10">
    <property type="entry name" value="Ribonuclease H-like superfamily/Ribonuclease H"/>
    <property type="match status" value="1"/>
</dbReference>
<sequence length="923" mass="102032">MPPRARGSTSRGNTQPARGAPARGGGPARGGRGGTAIALGGAAGQPGLPVTHVAAVGIKRTAFGRAGKPLRILTNHFPVTEPSGTVRHYDEISPSNKILPVPFNRKIIKAMQDGHPEMFKPQGSYDGRKNLYTMHDLPFGNDDQGNPVLSRIFEVYLPDDAPRGKEQKPKRPFRVKLTRVALINLEPLVRFLEGKKTYDPDMQTGINALDIAIHMAPSLLYPTNGRSFFTSQETRNIGGGMELWRGYFQSIRPAIGRMLVNVDISTGMMFKPGRLFDLCIDHLGLKPGDYAALSPARGMPDSKRLQLRHFLMGVRVQVEVDTSGRPIGDARPISGLSLAGASQEMFEMRSEQGGQMISVAEYYRRYKNRTLQFPQVLCVRLGRALIPMELCYVPPGQVMKRQMPQDKANDVVQFATMKPPERLASIRRGLTILNYGQSQYIASFGLQVSEAPVQMTARQLAPPRMRYAPGSREPMITPKGGAWNMVDKKFWNPATIKYWAVVIFERPNRFREDNAASTVRGLIEAATACGMVVHDKNPLVDYANGQGNIHQQLLQIGIKIKQAKNELPNLIVCVMPDQSADLYSAIKHFGDITTGVATQCLKSSKCFRANQQYFANVCLKINGKLGGVDRVPDPQSVPALTDPANPAIVMGADTMHPAPGATGRPSYASLVASVDSHACRYIAQSRVQVSRQEMIADLKDMCKHSLDMYMKSPYRSAEERARKKAPARLIFYRDGVSESQLQQVLDNELTQIQEACKELGIDPKITLFVVGKRHHTRLFPEDPRDADRSGNCPAGTVVDNVITHPVESDFYLLSHGGLLGTSRPAHYNPVYDSNNFTADDIQALTFALCHNYARATRSVSIPAPVYYADIVCARAKHHYAPDAHLNYTETMTQSSDQAAATLRSFTDLFKPLHTQTSRTMYFL</sequence>
<accession>R7S5G8</accession>
<dbReference type="HOGENOM" id="CLU_004544_4_3_1"/>
<dbReference type="Gene3D" id="3.40.50.2300">
    <property type="match status" value="1"/>
</dbReference>
<evidence type="ECO:0000313" key="5">
    <source>
        <dbReference type="Proteomes" id="UP000054196"/>
    </source>
</evidence>
<dbReference type="Pfam" id="PF02170">
    <property type="entry name" value="PAZ"/>
    <property type="match status" value="1"/>
</dbReference>
<dbReference type="SMART" id="SM00950">
    <property type="entry name" value="Piwi"/>
    <property type="match status" value="1"/>
</dbReference>
<dbReference type="EMBL" id="JH687553">
    <property type="protein sequence ID" value="EIN04651.1"/>
    <property type="molecule type" value="Genomic_DNA"/>
</dbReference>
<dbReference type="InterPro" id="IPR036397">
    <property type="entry name" value="RNaseH_sf"/>
</dbReference>
<dbReference type="SMART" id="SM01163">
    <property type="entry name" value="DUF1785"/>
    <property type="match status" value="1"/>
</dbReference>
<dbReference type="InterPro" id="IPR032472">
    <property type="entry name" value="ArgoL2"/>
</dbReference>
<evidence type="ECO:0000259" key="2">
    <source>
        <dbReference type="PROSITE" id="PS50821"/>
    </source>
</evidence>
<dbReference type="SUPFAM" id="SSF101690">
    <property type="entry name" value="PAZ domain"/>
    <property type="match status" value="1"/>
</dbReference>
<dbReference type="InterPro" id="IPR012337">
    <property type="entry name" value="RNaseH-like_sf"/>
</dbReference>
<dbReference type="AlphaFoldDB" id="R7S5G8"/>
<dbReference type="PROSITE" id="PS50821">
    <property type="entry name" value="PAZ"/>
    <property type="match status" value="1"/>
</dbReference>
<proteinExistence type="predicted"/>
<feature type="domain" description="Piwi" evidence="3">
    <location>
        <begin position="570"/>
        <end position="880"/>
    </location>
</feature>
<feature type="domain" description="PAZ" evidence="2">
    <location>
        <begin position="286"/>
        <end position="395"/>
    </location>
</feature>
<dbReference type="CDD" id="cd02846">
    <property type="entry name" value="PAZ_argonaute_like"/>
    <property type="match status" value="1"/>
</dbReference>
<feature type="compositionally biased region" description="Gly residues" evidence="1">
    <location>
        <begin position="22"/>
        <end position="34"/>
    </location>
</feature>
<dbReference type="Pfam" id="PF08699">
    <property type="entry name" value="ArgoL1"/>
    <property type="match status" value="1"/>
</dbReference>
<dbReference type="GO" id="GO:0003723">
    <property type="term" value="F:RNA binding"/>
    <property type="evidence" value="ECO:0007669"/>
    <property type="project" value="InterPro"/>
</dbReference>
<dbReference type="PANTHER" id="PTHR22891">
    <property type="entry name" value="EUKARYOTIC TRANSLATION INITIATION FACTOR 2C"/>
    <property type="match status" value="1"/>
</dbReference>
<gene>
    <name evidence="4" type="ORF">PUNSTDRAFT_138301</name>
</gene>
<protein>
    <submittedName>
        <fullName evidence="4">Argonaute-like protein</fullName>
    </submittedName>
</protein>
<dbReference type="RefSeq" id="XP_007388044.1">
    <property type="nucleotide sequence ID" value="XM_007387982.1"/>
</dbReference>
<dbReference type="Proteomes" id="UP000054196">
    <property type="component" value="Unassembled WGS sequence"/>
</dbReference>
<name>R7S5G8_PUNST</name>
<evidence type="ECO:0000256" key="1">
    <source>
        <dbReference type="SAM" id="MobiDB-lite"/>
    </source>
</evidence>
<evidence type="ECO:0000259" key="3">
    <source>
        <dbReference type="PROSITE" id="PS50822"/>
    </source>
</evidence>
<keyword evidence="5" id="KW-1185">Reference proteome</keyword>
<dbReference type="InterPro" id="IPR036085">
    <property type="entry name" value="PAZ_dom_sf"/>
</dbReference>
<dbReference type="SUPFAM" id="SSF53098">
    <property type="entry name" value="Ribonuclease H-like"/>
    <property type="match status" value="1"/>
</dbReference>
<dbReference type="KEGG" id="psq:PUNSTDRAFT_138301"/>
<dbReference type="OMA" id="ILIHYNE"/>
<dbReference type="InterPro" id="IPR032473">
    <property type="entry name" value="Argonaute_Mid_dom"/>
</dbReference>
<dbReference type="InterPro" id="IPR045246">
    <property type="entry name" value="Piwi_ago-like"/>
</dbReference>
<dbReference type="InterPro" id="IPR003165">
    <property type="entry name" value="Piwi"/>
</dbReference>
<dbReference type="Pfam" id="PF02171">
    <property type="entry name" value="Piwi"/>
    <property type="match status" value="1"/>
</dbReference>
<reference evidence="5" key="1">
    <citation type="journal article" date="2012" name="Science">
        <title>The Paleozoic origin of enzymatic lignin decomposition reconstructed from 31 fungal genomes.</title>
        <authorList>
            <person name="Floudas D."/>
            <person name="Binder M."/>
            <person name="Riley R."/>
            <person name="Barry K."/>
            <person name="Blanchette R.A."/>
            <person name="Henrissat B."/>
            <person name="Martinez A.T."/>
            <person name="Otillar R."/>
            <person name="Spatafora J.W."/>
            <person name="Yadav J.S."/>
            <person name="Aerts A."/>
            <person name="Benoit I."/>
            <person name="Boyd A."/>
            <person name="Carlson A."/>
            <person name="Copeland A."/>
            <person name="Coutinho P.M."/>
            <person name="de Vries R.P."/>
            <person name="Ferreira P."/>
            <person name="Findley K."/>
            <person name="Foster B."/>
            <person name="Gaskell J."/>
            <person name="Glotzer D."/>
            <person name="Gorecki P."/>
            <person name="Heitman J."/>
            <person name="Hesse C."/>
            <person name="Hori C."/>
            <person name="Igarashi K."/>
            <person name="Jurgens J.A."/>
            <person name="Kallen N."/>
            <person name="Kersten P."/>
            <person name="Kohler A."/>
            <person name="Kuees U."/>
            <person name="Kumar T.K.A."/>
            <person name="Kuo A."/>
            <person name="LaButti K."/>
            <person name="Larrondo L.F."/>
            <person name="Lindquist E."/>
            <person name="Ling A."/>
            <person name="Lombard V."/>
            <person name="Lucas S."/>
            <person name="Lundell T."/>
            <person name="Martin R."/>
            <person name="McLaughlin D.J."/>
            <person name="Morgenstern I."/>
            <person name="Morin E."/>
            <person name="Murat C."/>
            <person name="Nagy L.G."/>
            <person name="Nolan M."/>
            <person name="Ohm R.A."/>
            <person name="Patyshakuliyeva A."/>
            <person name="Rokas A."/>
            <person name="Ruiz-Duenas F.J."/>
            <person name="Sabat G."/>
            <person name="Salamov A."/>
            <person name="Samejima M."/>
            <person name="Schmutz J."/>
            <person name="Slot J.C."/>
            <person name="St John F."/>
            <person name="Stenlid J."/>
            <person name="Sun H."/>
            <person name="Sun S."/>
            <person name="Syed K."/>
            <person name="Tsang A."/>
            <person name="Wiebenga A."/>
            <person name="Young D."/>
            <person name="Pisabarro A."/>
            <person name="Eastwood D.C."/>
            <person name="Martin F."/>
            <person name="Cullen D."/>
            <person name="Grigoriev I.V."/>
            <person name="Hibbett D.S."/>
        </authorList>
    </citation>
    <scope>NUCLEOTIDE SEQUENCE [LARGE SCALE GENOMIC DNA]</scope>
    <source>
        <strain evidence="5">HHB-11173 SS5</strain>
    </source>
</reference>
<dbReference type="InterPro" id="IPR032474">
    <property type="entry name" value="Argonaute_N"/>
</dbReference>
<dbReference type="GeneID" id="18880041"/>
<dbReference type="Pfam" id="PF16487">
    <property type="entry name" value="ArgoMid"/>
    <property type="match status" value="1"/>
</dbReference>
<dbReference type="Pfam" id="PF16488">
    <property type="entry name" value="ArgoL2"/>
    <property type="match status" value="1"/>
</dbReference>
<dbReference type="OrthoDB" id="10252740at2759"/>
<dbReference type="PROSITE" id="PS50822">
    <property type="entry name" value="PIWI"/>
    <property type="match status" value="1"/>
</dbReference>